<keyword evidence="2" id="KW-0732">Signal</keyword>
<feature type="chain" id="PRO_5013312025" evidence="2">
    <location>
        <begin position="24"/>
        <end position="497"/>
    </location>
</feature>
<name>A0A1J0RA72_9TRYP</name>
<dbReference type="VEuPathDB" id="TriTrypDB:Tb1125.3.190"/>
<proteinExistence type="predicted"/>
<evidence type="ECO:0000256" key="2">
    <source>
        <dbReference type="SAM" id="SignalP"/>
    </source>
</evidence>
<dbReference type="VEuPathDB" id="TriTrypDB:Tb427_000384500"/>
<reference evidence="3" key="1">
    <citation type="submission" date="2016-08" db="EMBL/GenBank/DDBJ databases">
        <title>VSG repertoire of Trypanosoma brucei EATRO 1125.</title>
        <authorList>
            <person name="Cross G.A."/>
        </authorList>
    </citation>
    <scope>NUCLEOTIDE SEQUENCE</scope>
    <source>
        <strain evidence="3">EATRO 1125</strain>
    </source>
</reference>
<dbReference type="EMBL" id="KX700783">
    <property type="protein sequence ID" value="APD74739.1"/>
    <property type="molecule type" value="Genomic_DNA"/>
</dbReference>
<feature type="signal peptide" evidence="2">
    <location>
        <begin position="1"/>
        <end position="23"/>
    </location>
</feature>
<protein>
    <submittedName>
        <fullName evidence="3">Variant surface glycoprotein 1125.4212</fullName>
    </submittedName>
</protein>
<organism evidence="3">
    <name type="scientific">Trypanosoma brucei</name>
    <dbReference type="NCBI Taxonomy" id="5691"/>
    <lineage>
        <taxon>Eukaryota</taxon>
        <taxon>Discoba</taxon>
        <taxon>Euglenozoa</taxon>
        <taxon>Kinetoplastea</taxon>
        <taxon>Metakinetoplastina</taxon>
        <taxon>Trypanosomatida</taxon>
        <taxon>Trypanosomatidae</taxon>
        <taxon>Trypanosoma</taxon>
    </lineage>
</organism>
<feature type="region of interest" description="Disordered" evidence="1">
    <location>
        <begin position="218"/>
        <end position="239"/>
    </location>
</feature>
<evidence type="ECO:0000256" key="1">
    <source>
        <dbReference type="SAM" id="MobiDB-lite"/>
    </source>
</evidence>
<dbReference type="SUPFAM" id="SSF58087">
    <property type="entry name" value="Variant surface glycoprotein (N-terminal domain)"/>
    <property type="match status" value="1"/>
</dbReference>
<sequence length="497" mass="52814">MNGSMALSLVLLVASSLSTRVGADSAEATNANNAVTNACQEAELLQHLIEETESRISTVTTAEDGITEEAQKFFLGAARSAGTDRHWQYLAQNVAATQIATNNKAKNKATAATLKDVLQTLLRRQAQFELYHKMSDGAEHKNGISKAKGSQTALLTAGRSRMCVVEFAAKDPNSQRCRKPVSATKDIDKIRQNVAAADGIKGIPDGAFKRPKITAIAEATGSPDGDNPTASQPICNSGGNGNAGSNNVLAVSAIKLDNSEATSTKATISRPPASATGCKEPEVAPEELLVTQAAVAHALCKLQTAIPTKAATIGQLTVTALQDNPTVQEIAMLVTGAPNGASDTNTMKAAVKTLFGESTETVQKTYLEPLATVSIQFKVAGTSKEGTIASFAADSGYSEALAYLLGQDFKESKVKQAQATTAAKPTIEKCKEDTTEKECKKDKDCDYRDGKCKLKEGVKKRMMEKLKTPQEAILLSLTGHLFCLHFSFYKTFRIFAV</sequence>
<accession>A0A1J0RA72</accession>
<evidence type="ECO:0000313" key="3">
    <source>
        <dbReference type="EMBL" id="APD74739.1"/>
    </source>
</evidence>
<dbReference type="AlphaFoldDB" id="A0A1J0RA72"/>